<dbReference type="InterPro" id="IPR036187">
    <property type="entry name" value="DNA_mismatch_repair_MutS_sf"/>
</dbReference>
<feature type="domain" description="DNA mismatch repair protein MutS core" evidence="2">
    <location>
        <begin position="6"/>
        <end position="134"/>
    </location>
</feature>
<reference evidence="3 4" key="1">
    <citation type="submission" date="2013-11" db="EMBL/GenBank/DDBJ databases">
        <title>Draft genome of the bovine lungworm Dictyocaulus viviparus.</title>
        <authorList>
            <person name="Mitreva M."/>
        </authorList>
    </citation>
    <scope>NUCLEOTIDE SEQUENCE [LARGE SCALE GENOMIC DNA]</scope>
    <source>
        <strain evidence="3 4">HannoverDv2000</strain>
    </source>
</reference>
<dbReference type="SUPFAM" id="SSF48334">
    <property type="entry name" value="DNA repair protein MutS, domain III"/>
    <property type="match status" value="1"/>
</dbReference>
<dbReference type="Gene3D" id="1.10.1420.10">
    <property type="match status" value="1"/>
</dbReference>
<comment type="similarity">
    <text evidence="1">Belongs to the DNA mismatch repair MutS family.</text>
</comment>
<evidence type="ECO:0000313" key="3">
    <source>
        <dbReference type="EMBL" id="KJH53181.1"/>
    </source>
</evidence>
<name>A0A0D8YEX4_DICVI</name>
<dbReference type="EMBL" id="KN716155">
    <property type="protein sequence ID" value="KJH53181.1"/>
    <property type="molecule type" value="Genomic_DNA"/>
</dbReference>
<accession>A0A0D8YEX4</accession>
<dbReference type="GO" id="GO:0007131">
    <property type="term" value="P:reciprocal meiotic recombination"/>
    <property type="evidence" value="ECO:0007669"/>
    <property type="project" value="TreeGrafter"/>
</dbReference>
<dbReference type="GO" id="GO:0006298">
    <property type="term" value="P:mismatch repair"/>
    <property type="evidence" value="ECO:0007669"/>
    <property type="project" value="InterPro"/>
</dbReference>
<dbReference type="AlphaFoldDB" id="A0A0D8YEX4"/>
<organism evidence="3 4">
    <name type="scientific">Dictyocaulus viviparus</name>
    <name type="common">Bovine lungworm</name>
    <dbReference type="NCBI Taxonomy" id="29172"/>
    <lineage>
        <taxon>Eukaryota</taxon>
        <taxon>Metazoa</taxon>
        <taxon>Ecdysozoa</taxon>
        <taxon>Nematoda</taxon>
        <taxon>Chromadorea</taxon>
        <taxon>Rhabditida</taxon>
        <taxon>Rhabditina</taxon>
        <taxon>Rhabditomorpha</taxon>
        <taxon>Strongyloidea</taxon>
        <taxon>Metastrongylidae</taxon>
        <taxon>Dictyocaulus</taxon>
    </lineage>
</organism>
<dbReference type="GO" id="GO:0140664">
    <property type="term" value="F:ATP-dependent DNA damage sensor activity"/>
    <property type="evidence" value="ECO:0007669"/>
    <property type="project" value="InterPro"/>
</dbReference>
<proteinExistence type="inferred from homology"/>
<evidence type="ECO:0000256" key="1">
    <source>
        <dbReference type="ARBA" id="ARBA00006271"/>
    </source>
</evidence>
<dbReference type="InterPro" id="IPR045076">
    <property type="entry name" value="MutS"/>
</dbReference>
<evidence type="ECO:0000259" key="2">
    <source>
        <dbReference type="Pfam" id="PF05192"/>
    </source>
</evidence>
<reference evidence="4" key="2">
    <citation type="journal article" date="2016" name="Sci. Rep.">
        <title>Dictyocaulus viviparus genome, variome and transcriptome elucidate lungworm biology and support future intervention.</title>
        <authorList>
            <person name="McNulty S.N."/>
            <person name="Strube C."/>
            <person name="Rosa B.A."/>
            <person name="Martin J.C."/>
            <person name="Tyagi R."/>
            <person name="Choi Y.J."/>
            <person name="Wang Q."/>
            <person name="Hallsworth Pepin K."/>
            <person name="Zhang X."/>
            <person name="Ozersky P."/>
            <person name="Wilson R.K."/>
            <person name="Sternberg P.W."/>
            <person name="Gasser R.B."/>
            <person name="Mitreva M."/>
        </authorList>
    </citation>
    <scope>NUCLEOTIDE SEQUENCE [LARGE SCALE GENOMIC DNA]</scope>
    <source>
        <strain evidence="4">HannoverDv2000</strain>
    </source>
</reference>
<dbReference type="GO" id="GO:0030983">
    <property type="term" value="F:mismatched DNA binding"/>
    <property type="evidence" value="ECO:0007669"/>
    <property type="project" value="InterPro"/>
</dbReference>
<dbReference type="GO" id="GO:0005634">
    <property type="term" value="C:nucleus"/>
    <property type="evidence" value="ECO:0007669"/>
    <property type="project" value="TreeGrafter"/>
</dbReference>
<dbReference type="PANTHER" id="PTHR11361:SF21">
    <property type="entry name" value="MUTS PROTEIN HOMOLOG 4"/>
    <property type="match status" value="1"/>
</dbReference>
<dbReference type="InterPro" id="IPR007696">
    <property type="entry name" value="DNA_mismatch_repair_MutS_core"/>
</dbReference>
<keyword evidence="4" id="KW-1185">Reference proteome</keyword>
<dbReference type="OrthoDB" id="5868336at2759"/>
<dbReference type="STRING" id="29172.A0A0D8YEX4"/>
<evidence type="ECO:0000313" key="4">
    <source>
        <dbReference type="Proteomes" id="UP000053766"/>
    </source>
</evidence>
<dbReference type="Pfam" id="PF05192">
    <property type="entry name" value="MutS_III"/>
    <property type="match status" value="1"/>
</dbReference>
<dbReference type="Proteomes" id="UP000053766">
    <property type="component" value="Unassembled WGS sequence"/>
</dbReference>
<gene>
    <name evidence="3" type="ORF">DICVIV_00679</name>
</gene>
<dbReference type="GO" id="GO:0005524">
    <property type="term" value="F:ATP binding"/>
    <property type="evidence" value="ECO:0007669"/>
    <property type="project" value="InterPro"/>
</dbReference>
<protein>
    <submittedName>
        <fullName evidence="3">MutS domain III</fullName>
    </submittedName>
</protein>
<sequence length="219" mass="24813">MLGHGARNSLLTVVDETLTSGGSRLLRSILLQPSGDQDVIEHRLDAVEELINNAHLVDKLRDLLSTTYDLEHFFNVFVESPHVSTVQTADFNVTQLLRLKQILNIVPHLRQITKNFKCDLMSIKCKEGVSVNLDIARRAYGELLRDIECQEEELSTHLPGKNTRLAFSTARGFHYVWVCGEAGSVELPPIFINVVRNRSSVTFTSRNLLRYNGRLQFII</sequence>
<dbReference type="PANTHER" id="PTHR11361">
    <property type="entry name" value="DNA MISMATCH REPAIR PROTEIN MUTS FAMILY MEMBER"/>
    <property type="match status" value="1"/>
</dbReference>